<gene>
    <name evidence="8" type="ORF">AVJ23_08225</name>
</gene>
<sequence>MTLAFLLTAFIVCLAPGLGVIYTLSVTLGRGLGPGLWAVAGCTLATAVHLGLALAGLAAVLHASALLFAAIKYAGVAYLLWMAWGTLQGQGALDVQAETRPGPASRIIRRGVLINLLNPKLPMFFMAFLPQFIAQGDPAPTARLIELGLAFVAMTGAVFAGYALAAGWLRARVVESPRAMAWLRRAFAASFAGLGLKLAAERA</sequence>
<dbReference type="Pfam" id="PF01810">
    <property type="entry name" value="LysE"/>
    <property type="match status" value="1"/>
</dbReference>
<evidence type="ECO:0000256" key="7">
    <source>
        <dbReference type="SAM" id="Phobius"/>
    </source>
</evidence>
<evidence type="ECO:0000256" key="1">
    <source>
        <dbReference type="ARBA" id="ARBA00004651"/>
    </source>
</evidence>
<comment type="similarity">
    <text evidence="2">Belongs to the Rht family.</text>
</comment>
<dbReference type="OrthoDB" id="9804822at2"/>
<organism evidence="8 9">
    <name type="scientific">Pseudoponticoccus marisrubri</name>
    <dbReference type="NCBI Taxonomy" id="1685382"/>
    <lineage>
        <taxon>Bacteria</taxon>
        <taxon>Pseudomonadati</taxon>
        <taxon>Pseudomonadota</taxon>
        <taxon>Alphaproteobacteria</taxon>
        <taxon>Rhodobacterales</taxon>
        <taxon>Roseobacteraceae</taxon>
        <taxon>Pseudoponticoccus</taxon>
    </lineage>
</organism>
<proteinExistence type="inferred from homology"/>
<keyword evidence="9" id="KW-1185">Reference proteome</keyword>
<dbReference type="GO" id="GO:0042970">
    <property type="term" value="F:homoserine transmembrane transporter activity"/>
    <property type="evidence" value="ECO:0007669"/>
    <property type="project" value="TreeGrafter"/>
</dbReference>
<reference evidence="8 9" key="1">
    <citation type="submission" date="2015-12" db="EMBL/GenBank/DDBJ databases">
        <authorList>
            <person name="Shamseldin A."/>
            <person name="Moawad H."/>
            <person name="Abd El-Rahim W.M."/>
            <person name="Sadowsky M.J."/>
        </authorList>
    </citation>
    <scope>NUCLEOTIDE SEQUENCE [LARGE SCALE GENOMIC DNA]</scope>
    <source>
        <strain evidence="8 9">SJ5A-1</strain>
    </source>
</reference>
<keyword evidence="4 7" id="KW-0812">Transmembrane</keyword>
<evidence type="ECO:0000256" key="2">
    <source>
        <dbReference type="ARBA" id="ARBA00007928"/>
    </source>
</evidence>
<comment type="subcellular location">
    <subcellularLocation>
        <location evidence="1">Cell membrane</location>
        <topology evidence="1">Multi-pass membrane protein</topology>
    </subcellularLocation>
</comment>
<dbReference type="InterPro" id="IPR001123">
    <property type="entry name" value="LeuE-type"/>
</dbReference>
<evidence type="ECO:0000256" key="3">
    <source>
        <dbReference type="ARBA" id="ARBA00022475"/>
    </source>
</evidence>
<evidence type="ECO:0000313" key="8">
    <source>
        <dbReference type="EMBL" id="KUF11034.1"/>
    </source>
</evidence>
<name>A0A0W7WKF7_9RHOB</name>
<dbReference type="PANTHER" id="PTHR30086">
    <property type="entry name" value="ARGININE EXPORTER PROTEIN ARGO"/>
    <property type="match status" value="1"/>
</dbReference>
<evidence type="ECO:0000256" key="5">
    <source>
        <dbReference type="ARBA" id="ARBA00022989"/>
    </source>
</evidence>
<dbReference type="PIRSF" id="PIRSF006324">
    <property type="entry name" value="LeuE"/>
    <property type="match status" value="1"/>
</dbReference>
<feature type="transmembrane region" description="Helical" evidence="7">
    <location>
        <begin position="147"/>
        <end position="169"/>
    </location>
</feature>
<dbReference type="STRING" id="1685382.AVJ23_08225"/>
<dbReference type="Proteomes" id="UP000054396">
    <property type="component" value="Unassembled WGS sequence"/>
</dbReference>
<feature type="transmembrane region" description="Helical" evidence="7">
    <location>
        <begin position="65"/>
        <end position="84"/>
    </location>
</feature>
<keyword evidence="3" id="KW-1003">Cell membrane</keyword>
<evidence type="ECO:0000313" key="9">
    <source>
        <dbReference type="Proteomes" id="UP000054396"/>
    </source>
</evidence>
<keyword evidence="5 7" id="KW-1133">Transmembrane helix</keyword>
<feature type="transmembrane region" description="Helical" evidence="7">
    <location>
        <begin position="35"/>
        <end position="58"/>
    </location>
</feature>
<evidence type="ECO:0000256" key="6">
    <source>
        <dbReference type="ARBA" id="ARBA00023136"/>
    </source>
</evidence>
<keyword evidence="6 7" id="KW-0472">Membrane</keyword>
<dbReference type="PANTHER" id="PTHR30086:SF14">
    <property type="entry name" value="HOMOSERINE_HOMOSERINE LACTONE EFFLUX PROTEIN"/>
    <property type="match status" value="1"/>
</dbReference>
<dbReference type="GO" id="GO:0005886">
    <property type="term" value="C:plasma membrane"/>
    <property type="evidence" value="ECO:0007669"/>
    <property type="project" value="UniProtKB-SubCell"/>
</dbReference>
<dbReference type="EMBL" id="LPXO01000004">
    <property type="protein sequence ID" value="KUF11034.1"/>
    <property type="molecule type" value="Genomic_DNA"/>
</dbReference>
<comment type="caution">
    <text evidence="8">The sequence shown here is derived from an EMBL/GenBank/DDBJ whole genome shotgun (WGS) entry which is preliminary data.</text>
</comment>
<evidence type="ECO:0000256" key="4">
    <source>
        <dbReference type="ARBA" id="ARBA00022692"/>
    </source>
</evidence>
<accession>A0A0W7WKF7</accession>
<dbReference type="AlphaFoldDB" id="A0A0W7WKF7"/>
<dbReference type="RefSeq" id="WP_058861698.1">
    <property type="nucleotide sequence ID" value="NZ_LPXO01000004.1"/>
</dbReference>
<protein>
    <submittedName>
        <fullName evidence="8">Lysine transporter LysE</fullName>
    </submittedName>
</protein>